<name>B1G5L6_PARG4</name>
<dbReference type="PANTHER" id="PTHR30349:SF94">
    <property type="entry name" value="INTEGRASE_RECOMBINASE HI_1414-RELATED"/>
    <property type="match status" value="1"/>
</dbReference>
<dbReference type="OrthoDB" id="662444at2"/>
<dbReference type="GO" id="GO:0003677">
    <property type="term" value="F:DNA binding"/>
    <property type="evidence" value="ECO:0007669"/>
    <property type="project" value="UniProtKB-KW"/>
</dbReference>
<dbReference type="GO" id="GO:0006310">
    <property type="term" value="P:DNA recombination"/>
    <property type="evidence" value="ECO:0007669"/>
    <property type="project" value="UniProtKB-KW"/>
</dbReference>
<keyword evidence="6" id="KW-1185">Reference proteome</keyword>
<dbReference type="InterPro" id="IPR013762">
    <property type="entry name" value="Integrase-like_cat_sf"/>
</dbReference>
<evidence type="ECO:0000259" key="4">
    <source>
        <dbReference type="PROSITE" id="PS51898"/>
    </source>
</evidence>
<evidence type="ECO:0000256" key="1">
    <source>
        <dbReference type="ARBA" id="ARBA00022908"/>
    </source>
</evidence>
<dbReference type="Pfam" id="PF00589">
    <property type="entry name" value="Phage_integrase"/>
    <property type="match status" value="1"/>
</dbReference>
<dbReference type="InterPro" id="IPR002104">
    <property type="entry name" value="Integrase_catalytic"/>
</dbReference>
<dbReference type="Gene3D" id="1.10.443.10">
    <property type="entry name" value="Intergrase catalytic core"/>
    <property type="match status" value="1"/>
</dbReference>
<reference evidence="5 6" key="1">
    <citation type="submission" date="2008-03" db="EMBL/GenBank/DDBJ databases">
        <title>Sequencing of the draft genome and assembly of Burkholderia graminis C4D1M.</title>
        <authorList>
            <consortium name="US DOE Joint Genome Institute (JGI-PGF)"/>
            <person name="Copeland A."/>
            <person name="Lucas S."/>
            <person name="Lapidus A."/>
            <person name="Glavina del Rio T."/>
            <person name="Dalin E."/>
            <person name="Tice H."/>
            <person name="Bruce D."/>
            <person name="Goodwin L."/>
            <person name="Pitluck S."/>
            <person name="Larimer F."/>
            <person name="Land M.L."/>
            <person name="Hauser L."/>
            <person name="Tiedje J."/>
            <person name="Richardson P."/>
        </authorList>
    </citation>
    <scope>NUCLEOTIDE SEQUENCE [LARGE SCALE GENOMIC DNA]</scope>
    <source>
        <strain evidence="6">ATCC 700544 / DSM 17151 / LMG 18924 / NCIMB 13744 / C4D1M</strain>
    </source>
</reference>
<gene>
    <name evidence="5" type="ORF">BgramDRAFT_4644</name>
</gene>
<accession>B1G5L6</accession>
<evidence type="ECO:0000313" key="5">
    <source>
        <dbReference type="EMBL" id="EDT08491.1"/>
    </source>
</evidence>
<dbReference type="InterPro" id="IPR050090">
    <property type="entry name" value="Tyrosine_recombinase_XerCD"/>
</dbReference>
<keyword evidence="2" id="KW-0238">DNA-binding</keyword>
<dbReference type="PANTHER" id="PTHR30349">
    <property type="entry name" value="PHAGE INTEGRASE-RELATED"/>
    <property type="match status" value="1"/>
</dbReference>
<organism evidence="5 6">
    <name type="scientific">Paraburkholderia graminis (strain ATCC 700544 / DSM 17151 / LMG 18924 / NCIMB 13744 / C4D1M)</name>
    <dbReference type="NCBI Taxonomy" id="396598"/>
    <lineage>
        <taxon>Bacteria</taxon>
        <taxon>Pseudomonadati</taxon>
        <taxon>Pseudomonadota</taxon>
        <taxon>Betaproteobacteria</taxon>
        <taxon>Burkholderiales</taxon>
        <taxon>Burkholderiaceae</taxon>
        <taxon>Paraburkholderia</taxon>
    </lineage>
</organism>
<dbReference type="InterPro" id="IPR010998">
    <property type="entry name" value="Integrase_recombinase_N"/>
</dbReference>
<dbReference type="Gene3D" id="1.10.150.130">
    <property type="match status" value="1"/>
</dbReference>
<dbReference type="GO" id="GO:0015074">
    <property type="term" value="P:DNA integration"/>
    <property type="evidence" value="ECO:0007669"/>
    <property type="project" value="UniProtKB-KW"/>
</dbReference>
<dbReference type="EMBL" id="ABLD01000017">
    <property type="protein sequence ID" value="EDT08491.1"/>
    <property type="molecule type" value="Genomic_DNA"/>
</dbReference>
<protein>
    <submittedName>
        <fullName evidence="5">Integrase family protein</fullName>
    </submittedName>
</protein>
<dbReference type="InterPro" id="IPR011010">
    <property type="entry name" value="DNA_brk_join_enz"/>
</dbReference>
<dbReference type="CDD" id="cd00796">
    <property type="entry name" value="INT_Rci_Hp1_C"/>
    <property type="match status" value="1"/>
</dbReference>
<keyword evidence="3" id="KW-0233">DNA recombination</keyword>
<dbReference type="Proteomes" id="UP000005045">
    <property type="component" value="Unassembled WGS sequence"/>
</dbReference>
<dbReference type="SUPFAM" id="SSF56349">
    <property type="entry name" value="DNA breaking-rejoining enzymes"/>
    <property type="match status" value="1"/>
</dbReference>
<feature type="domain" description="Tyr recombinase" evidence="4">
    <location>
        <begin position="166"/>
        <end position="342"/>
    </location>
</feature>
<evidence type="ECO:0000313" key="6">
    <source>
        <dbReference type="Proteomes" id="UP000005045"/>
    </source>
</evidence>
<sequence>MASFEQHGNKWRVEVKHKGVRQKKTFPTKRLAMEWAVERERQLHGATAGRMEDWHTVRETFETYSVRVSNKKGGVKWEQSRIVFFLENNPDLARKKLVDLTSNDLGLWRDRRLSGDPARKIAPVSNSTVEREMNLLSNIFHTARREWKWIEKSPLSDVRRPPATLPRTQRVDMEAIERVLLALGHVEGDPPDTTSRRVAYAFLFALETGMRAGEIRTLAWPCVHFDGKYVHLPKTKNGAPRDVPLTERAEEILRTMEKAKDEPDDSVFRLSANQIDGNFRKAKIRAGAEDVHFHDTRREALTRMSEVLSVMELSKVSGHKDINILQNVYYAPKVQKLADKLRAKRA</sequence>
<dbReference type="AlphaFoldDB" id="B1G5L6"/>
<dbReference type="RefSeq" id="WP_006051214.1">
    <property type="nucleotide sequence ID" value="NZ_ABLD01000017.1"/>
</dbReference>
<dbReference type="PROSITE" id="PS51898">
    <property type="entry name" value="TYR_RECOMBINASE"/>
    <property type="match status" value="1"/>
</dbReference>
<proteinExistence type="predicted"/>
<evidence type="ECO:0000256" key="2">
    <source>
        <dbReference type="ARBA" id="ARBA00023125"/>
    </source>
</evidence>
<keyword evidence="1" id="KW-0229">DNA integration</keyword>
<comment type="caution">
    <text evidence="5">The sequence shown here is derived from an EMBL/GenBank/DDBJ whole genome shotgun (WGS) entry which is preliminary data.</text>
</comment>
<evidence type="ECO:0000256" key="3">
    <source>
        <dbReference type="ARBA" id="ARBA00023172"/>
    </source>
</evidence>